<evidence type="ECO:0000256" key="5">
    <source>
        <dbReference type="ARBA" id="ARBA00022777"/>
    </source>
</evidence>
<proteinExistence type="predicted"/>
<dbReference type="Gene3D" id="1.10.510.10">
    <property type="entry name" value="Transferase(Phosphotransferase) domain 1"/>
    <property type="match status" value="1"/>
</dbReference>
<evidence type="ECO:0000259" key="9">
    <source>
        <dbReference type="PROSITE" id="PS50011"/>
    </source>
</evidence>
<dbReference type="Gene3D" id="3.30.200.20">
    <property type="entry name" value="Phosphorylase Kinase, domain 1"/>
    <property type="match status" value="1"/>
</dbReference>
<dbReference type="PROSITE" id="PS00108">
    <property type="entry name" value="PROTEIN_KINASE_ST"/>
    <property type="match status" value="1"/>
</dbReference>
<name>A0A6J4JRU4_9PSEU</name>
<feature type="compositionally biased region" description="Low complexity" evidence="8">
    <location>
        <begin position="294"/>
        <end position="321"/>
    </location>
</feature>
<gene>
    <name evidence="10" type="ORF">AVDCRST_MAG54-4005</name>
</gene>
<dbReference type="SUPFAM" id="SSF56112">
    <property type="entry name" value="Protein kinase-like (PK-like)"/>
    <property type="match status" value="1"/>
</dbReference>
<sequence length="351" mass="36798">MADEVGEIVAERYRVLTRVGQGAMGVVWRAEDERLRREVALKQVWLPAGADDAARDQAHRRVFREARMIARLHHPHAITVFDVVEHEGRPWLVMEYLASRSLAEVLIADGPLDPDRVARIGRQVADALTAAHEAGIVHRDVKPGNVLLADDGRAKVTDFGIARAVDDVTITSTGMMAGTPAYLAPEVARGADADFRSDVYSLGSTLYAALEGAPPYGTGDNALAVLHRVASGEYNPPAQRGPITALVEQMLRADPVHRSDMPRVAADLARLVSTGAGTEEGPVTPFLTRPEQAPVSSSSVPPVGSSSAPSGTAPPMSSGAPSVPPSGPPPVTRPGPTSTGPAAAPAVASAN</sequence>
<dbReference type="PANTHER" id="PTHR43289">
    <property type="entry name" value="MITOGEN-ACTIVATED PROTEIN KINASE KINASE KINASE 20-RELATED"/>
    <property type="match status" value="1"/>
</dbReference>
<keyword evidence="2 10" id="KW-0723">Serine/threonine-protein kinase</keyword>
<dbReference type="GO" id="GO:0004674">
    <property type="term" value="F:protein serine/threonine kinase activity"/>
    <property type="evidence" value="ECO:0007669"/>
    <property type="project" value="UniProtKB-KW"/>
</dbReference>
<feature type="compositionally biased region" description="Pro residues" evidence="8">
    <location>
        <begin position="322"/>
        <end position="333"/>
    </location>
</feature>
<keyword evidence="3" id="KW-0808">Transferase</keyword>
<feature type="non-terminal residue" evidence="10">
    <location>
        <position position="351"/>
    </location>
</feature>
<reference evidence="10" key="1">
    <citation type="submission" date="2020-02" db="EMBL/GenBank/DDBJ databases">
        <authorList>
            <person name="Meier V. D."/>
        </authorList>
    </citation>
    <scope>NUCLEOTIDE SEQUENCE</scope>
    <source>
        <strain evidence="10">AVDCRST_MAG54</strain>
    </source>
</reference>
<dbReference type="PANTHER" id="PTHR43289:SF6">
    <property type="entry name" value="SERINE_THREONINE-PROTEIN KINASE NEKL-3"/>
    <property type="match status" value="1"/>
</dbReference>
<dbReference type="InterPro" id="IPR011009">
    <property type="entry name" value="Kinase-like_dom_sf"/>
</dbReference>
<dbReference type="InterPro" id="IPR008271">
    <property type="entry name" value="Ser/Thr_kinase_AS"/>
</dbReference>
<feature type="binding site" evidence="7">
    <location>
        <position position="42"/>
    </location>
    <ligand>
        <name>ATP</name>
        <dbReference type="ChEBI" id="CHEBI:30616"/>
    </ligand>
</feature>
<feature type="compositionally biased region" description="Low complexity" evidence="8">
    <location>
        <begin position="334"/>
        <end position="351"/>
    </location>
</feature>
<organism evidence="10">
    <name type="scientific">uncultured Actinomycetospora sp</name>
    <dbReference type="NCBI Taxonomy" id="1135996"/>
    <lineage>
        <taxon>Bacteria</taxon>
        <taxon>Bacillati</taxon>
        <taxon>Actinomycetota</taxon>
        <taxon>Actinomycetes</taxon>
        <taxon>Pseudonocardiales</taxon>
        <taxon>Pseudonocardiaceae</taxon>
        <taxon>Actinomycetospora</taxon>
        <taxon>environmental samples</taxon>
    </lineage>
</organism>
<evidence type="ECO:0000313" key="10">
    <source>
        <dbReference type="EMBL" id="CAA9285647.1"/>
    </source>
</evidence>
<evidence type="ECO:0000256" key="3">
    <source>
        <dbReference type="ARBA" id="ARBA00022679"/>
    </source>
</evidence>
<evidence type="ECO:0000256" key="1">
    <source>
        <dbReference type="ARBA" id="ARBA00012513"/>
    </source>
</evidence>
<evidence type="ECO:0000256" key="2">
    <source>
        <dbReference type="ARBA" id="ARBA00022527"/>
    </source>
</evidence>
<evidence type="ECO:0000256" key="6">
    <source>
        <dbReference type="ARBA" id="ARBA00022840"/>
    </source>
</evidence>
<feature type="region of interest" description="Disordered" evidence="8">
    <location>
        <begin position="275"/>
        <end position="351"/>
    </location>
</feature>
<dbReference type="PROSITE" id="PS50011">
    <property type="entry name" value="PROTEIN_KINASE_DOM"/>
    <property type="match status" value="1"/>
</dbReference>
<dbReference type="SMART" id="SM00220">
    <property type="entry name" value="S_TKc"/>
    <property type="match status" value="1"/>
</dbReference>
<dbReference type="EMBL" id="CADCTH010000505">
    <property type="protein sequence ID" value="CAA9285647.1"/>
    <property type="molecule type" value="Genomic_DNA"/>
</dbReference>
<dbReference type="GO" id="GO:0005524">
    <property type="term" value="F:ATP binding"/>
    <property type="evidence" value="ECO:0007669"/>
    <property type="project" value="UniProtKB-UniRule"/>
</dbReference>
<dbReference type="InterPro" id="IPR000719">
    <property type="entry name" value="Prot_kinase_dom"/>
</dbReference>
<evidence type="ECO:0000256" key="4">
    <source>
        <dbReference type="ARBA" id="ARBA00022741"/>
    </source>
</evidence>
<keyword evidence="6 7" id="KW-0067">ATP-binding</keyword>
<dbReference type="Pfam" id="PF00069">
    <property type="entry name" value="Pkinase"/>
    <property type="match status" value="1"/>
</dbReference>
<evidence type="ECO:0000256" key="8">
    <source>
        <dbReference type="SAM" id="MobiDB-lite"/>
    </source>
</evidence>
<keyword evidence="5 10" id="KW-0418">Kinase</keyword>
<dbReference type="EC" id="2.7.11.1" evidence="1"/>
<accession>A0A6J4JRU4</accession>
<dbReference type="InterPro" id="IPR017441">
    <property type="entry name" value="Protein_kinase_ATP_BS"/>
</dbReference>
<protein>
    <recommendedName>
        <fullName evidence="1">non-specific serine/threonine protein kinase</fullName>
        <ecNumber evidence="1">2.7.11.1</ecNumber>
    </recommendedName>
</protein>
<feature type="domain" description="Protein kinase" evidence="9">
    <location>
        <begin position="13"/>
        <end position="287"/>
    </location>
</feature>
<dbReference type="AlphaFoldDB" id="A0A6J4JRU4"/>
<dbReference type="CDD" id="cd14014">
    <property type="entry name" value="STKc_PknB_like"/>
    <property type="match status" value="1"/>
</dbReference>
<keyword evidence="4 7" id="KW-0547">Nucleotide-binding</keyword>
<evidence type="ECO:0000256" key="7">
    <source>
        <dbReference type="PROSITE-ProRule" id="PRU10141"/>
    </source>
</evidence>
<dbReference type="PROSITE" id="PS00107">
    <property type="entry name" value="PROTEIN_KINASE_ATP"/>
    <property type="match status" value="1"/>
</dbReference>